<comment type="subcellular location">
    <subcellularLocation>
        <location evidence="1">Membrane</location>
        <topology evidence="1">Multi-pass membrane protein</topology>
    </subcellularLocation>
</comment>
<keyword evidence="9" id="KW-0732">Signal</keyword>
<feature type="compositionally biased region" description="Pro residues" evidence="7">
    <location>
        <begin position="375"/>
        <end position="385"/>
    </location>
</feature>
<dbReference type="Pfam" id="PF05934">
    <property type="entry name" value="MCLC"/>
    <property type="match status" value="1"/>
</dbReference>
<evidence type="ECO:0000256" key="4">
    <source>
        <dbReference type="ARBA" id="ARBA00022692"/>
    </source>
</evidence>
<feature type="region of interest" description="Disordered" evidence="7">
    <location>
        <begin position="365"/>
        <end position="394"/>
    </location>
</feature>
<sequence length="675" mass="76969">MLALLLLSLCATLCCGRYDDDEWTDPTDMFNYDAATGKMIKQKHNMEEQVEGVCEKGEEACLGNNNKAIVLDTKKSKQMTEEPKHKEDLKSLESNSNPVFRRFLRKVLNEAERFGLPEDSSSEVYYNAEMVLSKQMVVEIQKFLDDEDWNLGAFEEALTRTLVQFRSHNVKEWWTGIFEDHLGIDLGTAFKILLCIACIVSILATELWSRIGWFTQLKRLCIVSFIISVAWNWMYLYKVAFAERQAELAKMHKFRSCGEKMSWSDSLIDWWKGASTFQNDPCEEYFKSLMINPALMVPPTKALALTFTDFITEPLKHVGKALGEFLNGLLAEIPVFYQLLVLILIAAILMVSCYGASSTIGHVLTHRNHRDPPQDRLPPAVPQGPPYGNVIEGGQQPPYYYRLEDIPHHRYPQNQRPENLQAMDVLEDRRNAHLAGFTDVDSGSKAKESEQEPRKEVFTEQSGETAAQPGEASQAGKEQEKSHRPQQREKEPVQETSPAHLRIEQKSYTKYQHNPDSIEEMTNSTQQSKAEPLHERSQPEGIDQEPEAHKGEHQNKEPLLDGSCQRQRVENSVEDISHGEPSWKEETPDDKVSTPKASSLALTLSNPLSDVQRHSDLKAVQLRCRKTSGRKSSPIANQKKQVLKSNNSTWTRSEASWFCFVVNRFFFLRCNTPLV</sequence>
<feature type="transmembrane region" description="Helical" evidence="8">
    <location>
        <begin position="335"/>
        <end position="357"/>
    </location>
</feature>
<keyword evidence="11" id="KW-1185">Reference proteome</keyword>
<reference evidence="10" key="1">
    <citation type="thesis" date="2020" institute="ProQuest LLC" country="789 East Eisenhower Parkway, Ann Arbor, MI, USA">
        <title>Comparative Genomics and Chromosome Evolution.</title>
        <authorList>
            <person name="Mudd A.B."/>
        </authorList>
    </citation>
    <scope>NUCLEOTIDE SEQUENCE</scope>
    <source>
        <strain evidence="10">HN-11 Male</strain>
        <tissue evidence="10">Kidney and liver</tissue>
    </source>
</reference>
<comment type="caution">
    <text evidence="10">The sequence shown here is derived from an EMBL/GenBank/DDBJ whole genome shotgun (WGS) entry which is preliminary data.</text>
</comment>
<evidence type="ECO:0000256" key="8">
    <source>
        <dbReference type="SAM" id="Phobius"/>
    </source>
</evidence>
<dbReference type="PANTHER" id="PTHR34093">
    <property type="entry name" value="CHLORIDE CHANNEL CLIC-LIKE PROTEIN 1"/>
    <property type="match status" value="1"/>
</dbReference>
<evidence type="ECO:0000256" key="5">
    <source>
        <dbReference type="ARBA" id="ARBA00022989"/>
    </source>
</evidence>
<dbReference type="OrthoDB" id="10037397at2759"/>
<feature type="compositionally biased region" description="Polar residues" evidence="7">
    <location>
        <begin position="508"/>
        <end position="529"/>
    </location>
</feature>
<dbReference type="AlphaFoldDB" id="A0A8J6F859"/>
<dbReference type="PANTHER" id="PTHR34093:SF1">
    <property type="entry name" value="CHLORIDE CHANNEL CLIC-LIKE PROTEIN 1"/>
    <property type="match status" value="1"/>
</dbReference>
<protein>
    <recommendedName>
        <fullName evidence="3">Chloride channel CLIC-like protein 1</fullName>
    </recommendedName>
</protein>
<feature type="chain" id="PRO_5035222140" description="Chloride channel CLIC-like protein 1" evidence="9">
    <location>
        <begin position="17"/>
        <end position="675"/>
    </location>
</feature>
<accession>A0A8J6F859</accession>
<dbReference type="GO" id="GO:0005254">
    <property type="term" value="F:chloride channel activity"/>
    <property type="evidence" value="ECO:0007669"/>
    <property type="project" value="TreeGrafter"/>
</dbReference>
<organism evidence="10 11">
    <name type="scientific">Eleutherodactylus coqui</name>
    <name type="common">Puerto Rican coqui</name>
    <dbReference type="NCBI Taxonomy" id="57060"/>
    <lineage>
        <taxon>Eukaryota</taxon>
        <taxon>Metazoa</taxon>
        <taxon>Chordata</taxon>
        <taxon>Craniata</taxon>
        <taxon>Vertebrata</taxon>
        <taxon>Euteleostomi</taxon>
        <taxon>Amphibia</taxon>
        <taxon>Batrachia</taxon>
        <taxon>Anura</taxon>
        <taxon>Neobatrachia</taxon>
        <taxon>Hyloidea</taxon>
        <taxon>Eleutherodactylidae</taxon>
        <taxon>Eleutherodactylinae</taxon>
        <taxon>Eleutherodactylus</taxon>
        <taxon>Eleutherodactylus</taxon>
    </lineage>
</organism>
<evidence type="ECO:0000313" key="10">
    <source>
        <dbReference type="EMBL" id="KAG9483327.1"/>
    </source>
</evidence>
<name>A0A8J6F859_ELECQ</name>
<feature type="transmembrane region" description="Helical" evidence="8">
    <location>
        <begin position="220"/>
        <end position="237"/>
    </location>
</feature>
<keyword evidence="5 8" id="KW-1133">Transmembrane helix</keyword>
<evidence type="ECO:0000313" key="11">
    <source>
        <dbReference type="Proteomes" id="UP000770717"/>
    </source>
</evidence>
<keyword evidence="4 8" id="KW-0812">Transmembrane</keyword>
<keyword evidence="6 8" id="KW-0472">Membrane</keyword>
<feature type="compositionally biased region" description="Basic and acidic residues" evidence="7">
    <location>
        <begin position="477"/>
        <end position="493"/>
    </location>
</feature>
<evidence type="ECO:0000256" key="2">
    <source>
        <dbReference type="ARBA" id="ARBA00005944"/>
    </source>
</evidence>
<feature type="compositionally biased region" description="Basic and acidic residues" evidence="7">
    <location>
        <begin position="442"/>
        <end position="458"/>
    </location>
</feature>
<feature type="transmembrane region" description="Helical" evidence="8">
    <location>
        <begin position="189"/>
        <end position="208"/>
    </location>
</feature>
<feature type="compositionally biased region" description="Basic and acidic residues" evidence="7">
    <location>
        <begin position="567"/>
        <end position="593"/>
    </location>
</feature>
<evidence type="ECO:0000256" key="3">
    <source>
        <dbReference type="ARBA" id="ARBA00015571"/>
    </source>
</evidence>
<feature type="signal peptide" evidence="9">
    <location>
        <begin position="1"/>
        <end position="16"/>
    </location>
</feature>
<dbReference type="EMBL" id="WNTK01000005">
    <property type="protein sequence ID" value="KAG9483327.1"/>
    <property type="molecule type" value="Genomic_DNA"/>
</dbReference>
<dbReference type="GO" id="GO:0016020">
    <property type="term" value="C:membrane"/>
    <property type="evidence" value="ECO:0007669"/>
    <property type="project" value="UniProtKB-SubCell"/>
</dbReference>
<evidence type="ECO:0000256" key="9">
    <source>
        <dbReference type="SAM" id="SignalP"/>
    </source>
</evidence>
<proteinExistence type="inferred from homology"/>
<comment type="similarity">
    <text evidence="2">Belongs to the chloride channel MCLC family.</text>
</comment>
<feature type="compositionally biased region" description="Basic and acidic residues" evidence="7">
    <location>
        <begin position="546"/>
        <end position="559"/>
    </location>
</feature>
<gene>
    <name evidence="10" type="ORF">GDO78_009317</name>
</gene>
<dbReference type="Proteomes" id="UP000770717">
    <property type="component" value="Unassembled WGS sequence"/>
</dbReference>
<dbReference type="GO" id="GO:0005783">
    <property type="term" value="C:endoplasmic reticulum"/>
    <property type="evidence" value="ECO:0007669"/>
    <property type="project" value="TreeGrafter"/>
</dbReference>
<evidence type="ECO:0000256" key="6">
    <source>
        <dbReference type="ARBA" id="ARBA00023136"/>
    </source>
</evidence>
<evidence type="ECO:0000256" key="7">
    <source>
        <dbReference type="SAM" id="MobiDB-lite"/>
    </source>
</evidence>
<dbReference type="InterPro" id="IPR009231">
    <property type="entry name" value="Chloride_chnl_CLIC-like"/>
</dbReference>
<evidence type="ECO:0000256" key="1">
    <source>
        <dbReference type="ARBA" id="ARBA00004141"/>
    </source>
</evidence>
<feature type="region of interest" description="Disordered" evidence="7">
    <location>
        <begin position="435"/>
        <end position="598"/>
    </location>
</feature>